<gene>
    <name evidence="8" type="ORF">GS4_22_00270</name>
</gene>
<dbReference type="STRING" id="1223545.GS4_22_00270"/>
<feature type="transmembrane region" description="Helical" evidence="6">
    <location>
        <begin position="154"/>
        <end position="178"/>
    </location>
</feature>
<keyword evidence="2 6" id="KW-0812">Transmembrane</keyword>
<keyword evidence="3 6" id="KW-1133">Transmembrane helix</keyword>
<dbReference type="OrthoDB" id="670210at2"/>
<keyword evidence="6" id="KW-1003">Cell membrane</keyword>
<keyword evidence="6" id="KW-0813">Transport</keyword>
<feature type="transmembrane region" description="Helical" evidence="6">
    <location>
        <begin position="46"/>
        <end position="68"/>
    </location>
</feature>
<dbReference type="AlphaFoldDB" id="M0QKM8"/>
<comment type="similarity">
    <text evidence="6">Belongs to the ABC-2 integral membrane protein family.</text>
</comment>
<evidence type="ECO:0000313" key="9">
    <source>
        <dbReference type="Proteomes" id="UP000011666"/>
    </source>
</evidence>
<dbReference type="PANTHER" id="PTHR43229:SF2">
    <property type="entry name" value="NODULATION PROTEIN J"/>
    <property type="match status" value="1"/>
</dbReference>
<keyword evidence="9" id="KW-1185">Reference proteome</keyword>
<proteinExistence type="inferred from homology"/>
<dbReference type="RefSeq" id="WP_007622000.1">
    <property type="nucleotide sequence ID" value="NZ_BANX01000022.1"/>
</dbReference>
<dbReference type="PANTHER" id="PTHR43229">
    <property type="entry name" value="NODULATION PROTEIN J"/>
    <property type="match status" value="1"/>
</dbReference>
<dbReference type="PROSITE" id="PS51012">
    <property type="entry name" value="ABC_TM2"/>
    <property type="match status" value="1"/>
</dbReference>
<organism evidence="8 9">
    <name type="scientific">Gordonia soli NBRC 108243</name>
    <dbReference type="NCBI Taxonomy" id="1223545"/>
    <lineage>
        <taxon>Bacteria</taxon>
        <taxon>Bacillati</taxon>
        <taxon>Actinomycetota</taxon>
        <taxon>Actinomycetes</taxon>
        <taxon>Mycobacteriales</taxon>
        <taxon>Gordoniaceae</taxon>
        <taxon>Gordonia</taxon>
    </lineage>
</organism>
<dbReference type="GO" id="GO:0140359">
    <property type="term" value="F:ABC-type transporter activity"/>
    <property type="evidence" value="ECO:0007669"/>
    <property type="project" value="InterPro"/>
</dbReference>
<name>M0QKM8_9ACTN</name>
<dbReference type="EMBL" id="BANX01000022">
    <property type="protein sequence ID" value="GAC69195.1"/>
    <property type="molecule type" value="Genomic_DNA"/>
</dbReference>
<dbReference type="InterPro" id="IPR013525">
    <property type="entry name" value="ABC2_TM"/>
</dbReference>
<comment type="subcellular location">
    <subcellularLocation>
        <location evidence="6">Cell membrane</location>
        <topology evidence="6">Multi-pass membrane protein</topology>
    </subcellularLocation>
    <subcellularLocation>
        <location evidence="1">Membrane</location>
        <topology evidence="1">Multi-pass membrane protein</topology>
    </subcellularLocation>
</comment>
<feature type="transmembrane region" description="Helical" evidence="6">
    <location>
        <begin position="185"/>
        <end position="206"/>
    </location>
</feature>
<feature type="domain" description="ABC transmembrane type-2" evidence="7">
    <location>
        <begin position="44"/>
        <end position="277"/>
    </location>
</feature>
<feature type="transmembrane region" description="Helical" evidence="6">
    <location>
        <begin position="74"/>
        <end position="99"/>
    </location>
</feature>
<evidence type="ECO:0000256" key="5">
    <source>
        <dbReference type="ARBA" id="ARBA00023251"/>
    </source>
</evidence>
<dbReference type="InterPro" id="IPR047817">
    <property type="entry name" value="ABC2_TM_bact-type"/>
</dbReference>
<keyword evidence="4 6" id="KW-0472">Membrane</keyword>
<evidence type="ECO:0000256" key="1">
    <source>
        <dbReference type="ARBA" id="ARBA00004141"/>
    </source>
</evidence>
<evidence type="ECO:0000259" key="7">
    <source>
        <dbReference type="PROSITE" id="PS51012"/>
    </source>
</evidence>
<dbReference type="InterPro" id="IPR051784">
    <property type="entry name" value="Nod_factor_ABC_transporter"/>
</dbReference>
<feature type="transmembrane region" description="Helical" evidence="6">
    <location>
        <begin position="120"/>
        <end position="148"/>
    </location>
</feature>
<dbReference type="PIRSF" id="PIRSF006648">
    <property type="entry name" value="DrrB"/>
    <property type="match status" value="1"/>
</dbReference>
<dbReference type="GO" id="GO:0043190">
    <property type="term" value="C:ATP-binding cassette (ABC) transporter complex"/>
    <property type="evidence" value="ECO:0007669"/>
    <property type="project" value="InterPro"/>
</dbReference>
<evidence type="ECO:0000256" key="2">
    <source>
        <dbReference type="ARBA" id="ARBA00022692"/>
    </source>
</evidence>
<evidence type="ECO:0000256" key="6">
    <source>
        <dbReference type="RuleBase" id="RU361157"/>
    </source>
</evidence>
<evidence type="ECO:0000256" key="3">
    <source>
        <dbReference type="ARBA" id="ARBA00022989"/>
    </source>
</evidence>
<evidence type="ECO:0000313" key="8">
    <source>
        <dbReference type="EMBL" id="GAC69195.1"/>
    </source>
</evidence>
<sequence length="280" mass="29037">MTTYAASTTSIAQPVSEHSRLRDAATDVGTMVGRSLRLVRRDPDELIMALVLPISIMLLFVYVFGGAVQVGVDYITYATPGVLLLCAGYGASNTAVTICQDMTGGAMDRFRSLPILSWSVIAGHVIASVLKNLITSAIVLAVAVAIGFRPTAGVLGWLGAIGMITAYVVAITCVAAFIGVSVRSVAAASGFGFFMLFLPYVSSAFVPPSTMPSWMRGFAEHQPITPVIETIRGLLVGMGSDAAPVTGLGSTAGLALLWCAGIIAVFGIAAGWKFGRAGRG</sequence>
<keyword evidence="5" id="KW-0046">Antibiotic resistance</keyword>
<protein>
    <recommendedName>
        <fullName evidence="6">Transport permease protein</fullName>
    </recommendedName>
</protein>
<dbReference type="eggNOG" id="COG0842">
    <property type="taxonomic scope" value="Bacteria"/>
</dbReference>
<evidence type="ECO:0000256" key="4">
    <source>
        <dbReference type="ARBA" id="ARBA00023136"/>
    </source>
</evidence>
<dbReference type="InterPro" id="IPR000412">
    <property type="entry name" value="ABC_2_transport"/>
</dbReference>
<dbReference type="Proteomes" id="UP000011666">
    <property type="component" value="Unassembled WGS sequence"/>
</dbReference>
<comment type="caution">
    <text evidence="8">The sequence shown here is derived from an EMBL/GenBank/DDBJ whole genome shotgun (WGS) entry which is preliminary data.</text>
</comment>
<dbReference type="GO" id="GO:0046677">
    <property type="term" value="P:response to antibiotic"/>
    <property type="evidence" value="ECO:0007669"/>
    <property type="project" value="UniProtKB-KW"/>
</dbReference>
<reference evidence="8 9" key="1">
    <citation type="submission" date="2013-01" db="EMBL/GenBank/DDBJ databases">
        <title>Whole genome shotgun sequence of Gordonia soli NBRC 108243.</title>
        <authorList>
            <person name="Isaki-Nakamura S."/>
            <person name="Hosoyama A."/>
            <person name="Tsuchikane K."/>
            <person name="Ando Y."/>
            <person name="Baba S."/>
            <person name="Ohji S."/>
            <person name="Hamada M."/>
            <person name="Tamura T."/>
            <person name="Yamazoe A."/>
            <person name="Yamazaki S."/>
            <person name="Fujita N."/>
        </authorList>
    </citation>
    <scope>NUCLEOTIDE SEQUENCE [LARGE SCALE GENOMIC DNA]</scope>
    <source>
        <strain evidence="8 9">NBRC 108243</strain>
    </source>
</reference>
<accession>M0QKM8</accession>
<feature type="transmembrane region" description="Helical" evidence="6">
    <location>
        <begin position="255"/>
        <end position="275"/>
    </location>
</feature>
<dbReference type="Pfam" id="PF01061">
    <property type="entry name" value="ABC2_membrane"/>
    <property type="match status" value="1"/>
</dbReference>